<protein>
    <submittedName>
        <fullName evidence="2">Unnamed protein product</fullName>
    </submittedName>
</protein>
<dbReference type="AlphaFoldDB" id="A0A9W6X470"/>
<keyword evidence="1" id="KW-0175">Coiled coil</keyword>
<dbReference type="OrthoDB" id="166393at2759"/>
<dbReference type="EMBL" id="BSXW01000853">
    <property type="protein sequence ID" value="GMF30637.1"/>
    <property type="molecule type" value="Genomic_DNA"/>
</dbReference>
<evidence type="ECO:0000313" key="3">
    <source>
        <dbReference type="Proteomes" id="UP001165083"/>
    </source>
</evidence>
<gene>
    <name evidence="2" type="ORF">Plil01_001309500</name>
</gene>
<comment type="caution">
    <text evidence="2">The sequence shown here is derived from an EMBL/GenBank/DDBJ whole genome shotgun (WGS) entry which is preliminary data.</text>
</comment>
<evidence type="ECO:0000313" key="2">
    <source>
        <dbReference type="EMBL" id="GMF30637.1"/>
    </source>
</evidence>
<accession>A0A9W6X470</accession>
<organism evidence="2 3">
    <name type="scientific">Phytophthora lilii</name>
    <dbReference type="NCBI Taxonomy" id="2077276"/>
    <lineage>
        <taxon>Eukaryota</taxon>
        <taxon>Sar</taxon>
        <taxon>Stramenopiles</taxon>
        <taxon>Oomycota</taxon>
        <taxon>Peronosporomycetes</taxon>
        <taxon>Peronosporales</taxon>
        <taxon>Peronosporaceae</taxon>
        <taxon>Phytophthora</taxon>
    </lineage>
</organism>
<dbReference type="Proteomes" id="UP001165083">
    <property type="component" value="Unassembled WGS sequence"/>
</dbReference>
<feature type="coiled-coil region" evidence="1">
    <location>
        <begin position="29"/>
        <end position="63"/>
    </location>
</feature>
<keyword evidence="3" id="KW-1185">Reference proteome</keyword>
<name>A0A9W6X470_9STRA</name>
<proteinExistence type="predicted"/>
<reference evidence="2" key="1">
    <citation type="submission" date="2023-04" db="EMBL/GenBank/DDBJ databases">
        <title>Phytophthora lilii NBRC 32176.</title>
        <authorList>
            <person name="Ichikawa N."/>
            <person name="Sato H."/>
            <person name="Tonouchi N."/>
        </authorList>
    </citation>
    <scope>NUCLEOTIDE SEQUENCE</scope>
    <source>
        <strain evidence="2">NBRC 32176</strain>
    </source>
</reference>
<evidence type="ECO:0000256" key="1">
    <source>
        <dbReference type="SAM" id="Coils"/>
    </source>
</evidence>
<sequence length="67" mass="7498">MTEQPASRDSKATEDDVGDLDFAAIRAEYEQSVREYEEADYQISRLSNEMAKLEKQLPQLGSTVGGE</sequence>